<dbReference type="Gene3D" id="1.10.10.10">
    <property type="entry name" value="Winged helix-like DNA-binding domain superfamily/Winged helix DNA-binding domain"/>
    <property type="match status" value="1"/>
</dbReference>
<protein>
    <submittedName>
        <fullName evidence="3">NUMOD4 motif-containing protein</fullName>
    </submittedName>
</protein>
<reference evidence="3 4" key="1">
    <citation type="submission" date="2019-02" db="EMBL/GenBank/DDBJ databases">
        <title>Genomic Encyclopedia of Type Strains, Phase IV (KMG-IV): sequencing the most valuable type-strain genomes for metagenomic binning, comparative biology and taxonomic classification.</title>
        <authorList>
            <person name="Goeker M."/>
        </authorList>
    </citation>
    <scope>NUCLEOTIDE SEQUENCE [LARGE SCALE GENOMIC DNA]</scope>
    <source>
        <strain evidence="3 4">DSM 18116</strain>
    </source>
</reference>
<dbReference type="InterPro" id="IPR036388">
    <property type="entry name" value="WH-like_DNA-bd_sf"/>
</dbReference>
<organism evidence="3 4">
    <name type="scientific">Pseudobacter ginsenosidimutans</name>
    <dbReference type="NCBI Taxonomy" id="661488"/>
    <lineage>
        <taxon>Bacteria</taxon>
        <taxon>Pseudomonadati</taxon>
        <taxon>Bacteroidota</taxon>
        <taxon>Chitinophagia</taxon>
        <taxon>Chitinophagales</taxon>
        <taxon>Chitinophagaceae</taxon>
        <taxon>Pseudobacter</taxon>
    </lineage>
</organism>
<dbReference type="InterPro" id="IPR044925">
    <property type="entry name" value="His-Me_finger_sf"/>
</dbReference>
<sequence length="251" mass="29282">MRRENKPYLNLSLSNIEGERWKDIPGLEGYFKISNKGRVKRMAYEAVYSNGIIYHERPMIMKPYVHKHRNEYKGDFKTYLSITLTVEGTRYRYTVARLVFNCFVKEMDLEDKGIVIFYKDNDSFNLSPQNLRIATLSEKQKRIKELGRSPSPLHKLSRRQILDRLQRAREKRMRPVSQYNFRGKKIQSYPSAREAARSTDGNASNILQVARGNAISAGGYLWRFGKSARINVQELRGGRQSPFFKGQKVFA</sequence>
<keyword evidence="4" id="KW-1185">Reference proteome</keyword>
<dbReference type="SMART" id="SM00497">
    <property type="entry name" value="IENR1"/>
    <property type="match status" value="1"/>
</dbReference>
<dbReference type="EMBL" id="SGXA01000002">
    <property type="protein sequence ID" value="RZS72687.1"/>
    <property type="molecule type" value="Genomic_DNA"/>
</dbReference>
<dbReference type="InterPro" id="IPR010896">
    <property type="entry name" value="NUMOD1"/>
</dbReference>
<gene>
    <name evidence="3" type="ORF">EV199_4610</name>
</gene>
<dbReference type="SUPFAM" id="SSF54060">
    <property type="entry name" value="His-Me finger endonucleases"/>
    <property type="match status" value="1"/>
</dbReference>
<feature type="domain" description="Nuclease-associated modular DNA-binding 1" evidence="1">
    <location>
        <begin position="175"/>
        <end position="206"/>
    </location>
</feature>
<dbReference type="InterPro" id="IPR003647">
    <property type="entry name" value="Intron_nuc_1_rpt"/>
</dbReference>
<dbReference type="Pfam" id="PF07463">
    <property type="entry name" value="NUMOD4"/>
    <property type="match status" value="1"/>
</dbReference>
<dbReference type="InterPro" id="IPR010902">
    <property type="entry name" value="NUMOD4"/>
</dbReference>
<name>A0A4Q7MVI5_9BACT</name>
<dbReference type="Gene3D" id="3.90.75.20">
    <property type="match status" value="1"/>
</dbReference>
<accession>A0A4Q7MVI5</accession>
<feature type="domain" description="NUMOD4" evidence="2">
    <location>
        <begin position="19"/>
        <end position="70"/>
    </location>
</feature>
<evidence type="ECO:0000313" key="4">
    <source>
        <dbReference type="Proteomes" id="UP000293874"/>
    </source>
</evidence>
<dbReference type="SUPFAM" id="SSF64496">
    <property type="entry name" value="DNA-binding domain of intron-encoded endonucleases"/>
    <property type="match status" value="1"/>
</dbReference>
<evidence type="ECO:0000259" key="2">
    <source>
        <dbReference type="Pfam" id="PF07463"/>
    </source>
</evidence>
<dbReference type="Pfam" id="PF07453">
    <property type="entry name" value="NUMOD1"/>
    <property type="match status" value="1"/>
</dbReference>
<dbReference type="Proteomes" id="UP000293874">
    <property type="component" value="Unassembled WGS sequence"/>
</dbReference>
<proteinExistence type="predicted"/>
<dbReference type="GO" id="GO:0016788">
    <property type="term" value="F:hydrolase activity, acting on ester bonds"/>
    <property type="evidence" value="ECO:0007669"/>
    <property type="project" value="InterPro"/>
</dbReference>
<dbReference type="RefSeq" id="WP_130543079.1">
    <property type="nucleotide sequence ID" value="NZ_CP042431.1"/>
</dbReference>
<evidence type="ECO:0000259" key="1">
    <source>
        <dbReference type="Pfam" id="PF07453"/>
    </source>
</evidence>
<dbReference type="AlphaFoldDB" id="A0A4Q7MVI5"/>
<evidence type="ECO:0000313" key="3">
    <source>
        <dbReference type="EMBL" id="RZS72687.1"/>
    </source>
</evidence>
<comment type="caution">
    <text evidence="3">The sequence shown here is derived from an EMBL/GenBank/DDBJ whole genome shotgun (WGS) entry which is preliminary data.</text>
</comment>